<evidence type="ECO:0000313" key="16">
    <source>
        <dbReference type="EMBL" id="KAF7194192.1"/>
    </source>
</evidence>
<gene>
    <name evidence="16" type="ORF">HII31_04429</name>
</gene>
<evidence type="ECO:0000256" key="15">
    <source>
        <dbReference type="SAM" id="MobiDB-lite"/>
    </source>
</evidence>
<evidence type="ECO:0000256" key="11">
    <source>
        <dbReference type="ARBA" id="ARBA00023180"/>
    </source>
</evidence>
<comment type="function">
    <text evidence="13">Extracellular serine carboxypeptidase that contributes to pathogenicity.</text>
</comment>
<keyword evidence="8" id="KW-0732">Signal</keyword>
<dbReference type="Proteomes" id="UP000660729">
    <property type="component" value="Unassembled WGS sequence"/>
</dbReference>
<dbReference type="PRINTS" id="PR00724">
    <property type="entry name" value="CRBOXYPTASEC"/>
</dbReference>
<dbReference type="PROSITE" id="PS00560">
    <property type="entry name" value="CARBOXYPEPT_SER_HIS"/>
    <property type="match status" value="1"/>
</dbReference>
<evidence type="ECO:0000256" key="9">
    <source>
        <dbReference type="ARBA" id="ARBA00022801"/>
    </source>
</evidence>
<keyword evidence="11" id="KW-0325">Glycoprotein</keyword>
<proteinExistence type="inferred from homology"/>
<dbReference type="EMBL" id="JABCIY010000063">
    <property type="protein sequence ID" value="KAF7194192.1"/>
    <property type="molecule type" value="Genomic_DNA"/>
</dbReference>
<evidence type="ECO:0000256" key="6">
    <source>
        <dbReference type="ARBA" id="ARBA00022645"/>
    </source>
</evidence>
<dbReference type="OrthoDB" id="443318at2759"/>
<dbReference type="EC" id="3.4.16.-" evidence="14"/>
<dbReference type="GO" id="GO:0000324">
    <property type="term" value="C:fungal-type vacuole"/>
    <property type="evidence" value="ECO:0007669"/>
    <property type="project" value="TreeGrafter"/>
</dbReference>
<keyword evidence="5" id="KW-0336">GPI-anchor</keyword>
<organism evidence="16 17">
    <name type="scientific">Pseudocercospora fuligena</name>
    <dbReference type="NCBI Taxonomy" id="685502"/>
    <lineage>
        <taxon>Eukaryota</taxon>
        <taxon>Fungi</taxon>
        <taxon>Dikarya</taxon>
        <taxon>Ascomycota</taxon>
        <taxon>Pezizomycotina</taxon>
        <taxon>Dothideomycetes</taxon>
        <taxon>Dothideomycetidae</taxon>
        <taxon>Mycosphaerellales</taxon>
        <taxon>Mycosphaerellaceae</taxon>
        <taxon>Pseudocercospora</taxon>
    </lineage>
</organism>
<keyword evidence="17" id="KW-1185">Reference proteome</keyword>
<name>A0A8H6RNE3_9PEZI</name>
<evidence type="ECO:0000256" key="7">
    <source>
        <dbReference type="ARBA" id="ARBA00022670"/>
    </source>
</evidence>
<evidence type="ECO:0000256" key="2">
    <source>
        <dbReference type="ARBA" id="ARBA00004609"/>
    </source>
</evidence>
<dbReference type="InterPro" id="IPR029058">
    <property type="entry name" value="AB_hydrolase_fold"/>
</dbReference>
<dbReference type="Gene3D" id="3.40.50.1820">
    <property type="entry name" value="alpha/beta hydrolase"/>
    <property type="match status" value="1"/>
</dbReference>
<protein>
    <recommendedName>
        <fullName evidence="14">Carboxypeptidase</fullName>
        <ecNumber evidence="14">3.4.16.-</ecNumber>
    </recommendedName>
</protein>
<comment type="subcellular location">
    <subcellularLocation>
        <location evidence="2">Cell membrane</location>
        <topology evidence="2">Lipid-anchor</topology>
        <topology evidence="2">GPI-anchor</topology>
    </subcellularLocation>
</comment>
<dbReference type="PANTHER" id="PTHR11802">
    <property type="entry name" value="SERINE PROTEASE FAMILY S10 SERINE CARBOXYPEPTIDASE"/>
    <property type="match status" value="1"/>
</dbReference>
<evidence type="ECO:0000313" key="17">
    <source>
        <dbReference type="Proteomes" id="UP000660729"/>
    </source>
</evidence>
<comment type="catalytic activity">
    <reaction evidence="1">
        <text>Preferential release of a C-terminal arginine or lysine residue.</text>
        <dbReference type="EC" id="3.4.16.6"/>
    </reaction>
</comment>
<dbReference type="GO" id="GO:0098552">
    <property type="term" value="C:side of membrane"/>
    <property type="evidence" value="ECO:0007669"/>
    <property type="project" value="UniProtKB-KW"/>
</dbReference>
<dbReference type="PANTHER" id="PTHR11802:SF189">
    <property type="entry name" value="CARBOXYPEPTIDASE"/>
    <property type="match status" value="1"/>
</dbReference>
<keyword evidence="10" id="KW-0843">Virulence</keyword>
<dbReference type="GO" id="GO:0006508">
    <property type="term" value="P:proteolysis"/>
    <property type="evidence" value="ECO:0007669"/>
    <property type="project" value="UniProtKB-KW"/>
</dbReference>
<evidence type="ECO:0000256" key="3">
    <source>
        <dbReference type="ARBA" id="ARBA00009431"/>
    </source>
</evidence>
<keyword evidence="9 14" id="KW-0378">Hydrolase</keyword>
<evidence type="ECO:0000256" key="10">
    <source>
        <dbReference type="ARBA" id="ARBA00023026"/>
    </source>
</evidence>
<dbReference type="GO" id="GO:0005886">
    <property type="term" value="C:plasma membrane"/>
    <property type="evidence" value="ECO:0007669"/>
    <property type="project" value="UniProtKB-SubCell"/>
</dbReference>
<reference evidence="16" key="1">
    <citation type="submission" date="2020-04" db="EMBL/GenBank/DDBJ databases">
        <title>Draft genome resource of the tomato pathogen Pseudocercospora fuligena.</title>
        <authorList>
            <person name="Zaccaron A."/>
        </authorList>
    </citation>
    <scope>NUCLEOTIDE SEQUENCE</scope>
    <source>
        <strain evidence="16">PF001</strain>
    </source>
</reference>
<feature type="region of interest" description="Disordered" evidence="15">
    <location>
        <begin position="689"/>
        <end position="715"/>
    </location>
</feature>
<evidence type="ECO:0000256" key="5">
    <source>
        <dbReference type="ARBA" id="ARBA00022622"/>
    </source>
</evidence>
<comment type="caution">
    <text evidence="16">The sequence shown here is derived from an EMBL/GenBank/DDBJ whole genome shotgun (WGS) entry which is preliminary data.</text>
</comment>
<evidence type="ECO:0000256" key="12">
    <source>
        <dbReference type="ARBA" id="ARBA00023288"/>
    </source>
</evidence>
<dbReference type="Pfam" id="PF00450">
    <property type="entry name" value="Peptidase_S10"/>
    <property type="match status" value="1"/>
</dbReference>
<accession>A0A8H6RNE3</accession>
<dbReference type="AlphaFoldDB" id="A0A8H6RNE3"/>
<dbReference type="InterPro" id="IPR001563">
    <property type="entry name" value="Peptidase_S10"/>
</dbReference>
<keyword evidence="7 14" id="KW-0645">Protease</keyword>
<dbReference type="SUPFAM" id="SSF53474">
    <property type="entry name" value="alpha/beta-Hydrolases"/>
    <property type="match status" value="1"/>
</dbReference>
<evidence type="ECO:0000256" key="8">
    <source>
        <dbReference type="ARBA" id="ARBA00022729"/>
    </source>
</evidence>
<comment type="similarity">
    <text evidence="3 14">Belongs to the peptidase S10 family.</text>
</comment>
<keyword evidence="6 14" id="KW-0121">Carboxypeptidase</keyword>
<dbReference type="GO" id="GO:0004185">
    <property type="term" value="F:serine-type carboxypeptidase activity"/>
    <property type="evidence" value="ECO:0007669"/>
    <property type="project" value="UniProtKB-UniRule"/>
</dbReference>
<evidence type="ECO:0000256" key="1">
    <source>
        <dbReference type="ARBA" id="ARBA00001003"/>
    </source>
</evidence>
<feature type="compositionally biased region" description="Low complexity" evidence="15">
    <location>
        <begin position="697"/>
        <end position="706"/>
    </location>
</feature>
<keyword evidence="4" id="KW-1003">Cell membrane</keyword>
<keyword evidence="12" id="KW-0449">Lipoprotein</keyword>
<dbReference type="PROSITE" id="PS00131">
    <property type="entry name" value="CARBOXYPEPT_SER_SER"/>
    <property type="match status" value="1"/>
</dbReference>
<dbReference type="InterPro" id="IPR033124">
    <property type="entry name" value="Ser_caboxypep_his_AS"/>
</dbReference>
<evidence type="ECO:0000256" key="14">
    <source>
        <dbReference type="RuleBase" id="RU361156"/>
    </source>
</evidence>
<dbReference type="InterPro" id="IPR018202">
    <property type="entry name" value="Ser_caboxypep_ser_AS"/>
</dbReference>
<evidence type="ECO:0000256" key="4">
    <source>
        <dbReference type="ARBA" id="ARBA00022475"/>
    </source>
</evidence>
<keyword evidence="5" id="KW-0472">Membrane</keyword>
<evidence type="ECO:0000256" key="13">
    <source>
        <dbReference type="ARBA" id="ARBA00037356"/>
    </source>
</evidence>
<sequence length="747" mass="82650">MCTSQSYRLPGSEKTADIRSREDAIAISESLLDGFSVFFWPNMLIRLWLWSSVLHACLAQFPAEPSGITTIRSRFNDKVTISYKETHICETTPGVRSFSGYVHLPPGILDDLDGQNNTFPMNTFFWFFEARKDPANAPLSLWMNGGPGASSMLGLLVENGPCYVNSDSNSTRLSEWSWNNEVNMLYLDQPVQTGFSYDSLANGIKDLVEDEATLLNATNIIPTQNATLMAGTYPSMNSNHTLLGSINAAHAVWHFAQAWFQEFPEHRPNNSKISIATESYGGRYGPAFASFFQEQNERILSDTWTVEGEQYLLDLDTLFIINGCIDRLVMYPSFPHIAYNNTYGIEAVNKTVYDSMIDALYREGGCNDQIYHCQNLSSEYDPENLGINASVNSACQNAEEFCAKRVRGLYQDYSGRNYYDFGTLDPDPETSPFFAGYLNQPHVQAALGVPLNWTRNHRVASNTFRRIGDYVRPGWLEDLAYLLERGIKVHLAYGDRDYACNWIGGEAVSLAINWTNSTAFANAGYTALMTNNTHEGGQVRQYRNLSFTRVYQAGHEVPWYQPETAYKIFMRALNNLDIATGTQNVTAQDGTLYGSVGTADTWHIKNEDPPEPLQFCYVLDLDDRCTDDQINAILNHTAEIQHYIVCDTNSTRLFPELMANCSMSGVAYGGNSNATGGYALPGYGDNLTINPGPPQFGNTSTSNTTGPSGGGPGTYTGGTNGGSKVFINASLALASRTVLAVIIIALL</sequence>